<evidence type="ECO:0000259" key="3">
    <source>
        <dbReference type="Pfam" id="PF00432"/>
    </source>
</evidence>
<gene>
    <name evidence="4" type="ORF">LCGC14_1463590</name>
</gene>
<proteinExistence type="predicted"/>
<dbReference type="AlphaFoldDB" id="A0A0F9LUX4"/>
<keyword evidence="2" id="KW-0812">Transmembrane</keyword>
<dbReference type="InterPro" id="IPR001330">
    <property type="entry name" value="Prenyltrans"/>
</dbReference>
<dbReference type="SUPFAM" id="SSF48239">
    <property type="entry name" value="Terpenoid cyclases/Protein prenyltransferases"/>
    <property type="match status" value="1"/>
</dbReference>
<dbReference type="InterPro" id="IPR008930">
    <property type="entry name" value="Terpenoid_cyclase/PrenylTrfase"/>
</dbReference>
<feature type="domain" description="Prenyltransferase alpha-alpha toroid" evidence="3">
    <location>
        <begin position="52"/>
        <end position="150"/>
    </location>
</feature>
<reference evidence="4" key="1">
    <citation type="journal article" date="2015" name="Nature">
        <title>Complex archaea that bridge the gap between prokaryotes and eukaryotes.</title>
        <authorList>
            <person name="Spang A."/>
            <person name="Saw J.H."/>
            <person name="Jorgensen S.L."/>
            <person name="Zaremba-Niedzwiedzka K."/>
            <person name="Martijn J."/>
            <person name="Lind A.E."/>
            <person name="van Eijk R."/>
            <person name="Schleper C."/>
            <person name="Guy L."/>
            <person name="Ettema T.J."/>
        </authorList>
    </citation>
    <scope>NUCLEOTIDE SEQUENCE</scope>
</reference>
<dbReference type="Pfam" id="PF00432">
    <property type="entry name" value="Prenyltrans"/>
    <property type="match status" value="1"/>
</dbReference>
<accession>A0A0F9LUX4</accession>
<evidence type="ECO:0000256" key="1">
    <source>
        <dbReference type="ARBA" id="ARBA00022737"/>
    </source>
</evidence>
<protein>
    <recommendedName>
        <fullName evidence="3">Prenyltransferase alpha-alpha toroid domain-containing protein</fullName>
    </recommendedName>
</protein>
<name>A0A0F9LUX4_9ZZZZ</name>
<keyword evidence="2" id="KW-1133">Transmembrane helix</keyword>
<evidence type="ECO:0000313" key="4">
    <source>
        <dbReference type="EMBL" id="KKM68165.1"/>
    </source>
</evidence>
<keyword evidence="1" id="KW-0677">Repeat</keyword>
<feature type="non-terminal residue" evidence="4">
    <location>
        <position position="1"/>
    </location>
</feature>
<dbReference type="Gene3D" id="1.50.10.20">
    <property type="match status" value="1"/>
</dbReference>
<dbReference type="GO" id="GO:0003824">
    <property type="term" value="F:catalytic activity"/>
    <property type="evidence" value="ECO:0007669"/>
    <property type="project" value="InterPro"/>
</dbReference>
<evidence type="ECO:0000256" key="2">
    <source>
        <dbReference type="SAM" id="Phobius"/>
    </source>
</evidence>
<sequence length="775" mass="89700">TLDNLGKLDQAEKTDIIDYIMEHYNESSGIFLDKYAYRYLDMDFSQVYYPLSTVLEVNSYSILALERLGALGLIDVNKMINFLWSCYNPVSSGFIGQPYSSALRGYFNISTIDNTYYAIKTLDLLMSDWNSYSQQRNDLVSYINSLQITENYDWRYGGFINDLDANFNSLPGFTEPYLFSSYYSIKSLQIFGMVGSININNFHLFLGSIYNSDADFFYSSPNKNKSNIVATALGLDLSLLTGFTLDDETNLTNFVYTHRNSLGIWDGSTTIQIHELIDTFQIVRSLKDAGKIGTLLSSDVEQIVDIIIEYYGSYQGFSLIPIDYPTMTLLHTVVSSFDLYEKVSELDLLEIYRLISEAYVYEDIIQYNGFYSYSNIGILRTPFRTFPLEFYSSGLKVYNKEIGYELSHRATFEALDSLRAIFKLDDFSLIYDLLKLKDDILETQFLNTSYPEQHGAFTYIYGYDAWFLDYLSKNIYFEYTYYAIKTLELLVEELNIGDITFLDFDIPALKSYIDTHIVETSEVLYFNPDYTNDITTIIENTYYMIYILKSLDLYDLDDQKLTNLIYQNLDNENIKNIYFSYKISEILDLEINFDSELIINLVQNIFSGDVKEFSISEDEMVDQEIFFWVCEMAQESQLTITFETQTSVALGGTLNISASISNLILSYFERNLTLMFESIQLGSHKFNTTFDNHYFLEVNVPHNPNFYPTIYGKIVVYEGDINIKEMSITFNTFYHQKDFQDEIGGTITLSVLFLTIPGGVIIFTELKSKKRMIRT</sequence>
<organism evidence="4">
    <name type="scientific">marine sediment metagenome</name>
    <dbReference type="NCBI Taxonomy" id="412755"/>
    <lineage>
        <taxon>unclassified sequences</taxon>
        <taxon>metagenomes</taxon>
        <taxon>ecological metagenomes</taxon>
    </lineage>
</organism>
<comment type="caution">
    <text evidence="4">The sequence shown here is derived from an EMBL/GenBank/DDBJ whole genome shotgun (WGS) entry which is preliminary data.</text>
</comment>
<feature type="transmembrane region" description="Helical" evidence="2">
    <location>
        <begin position="743"/>
        <end position="764"/>
    </location>
</feature>
<keyword evidence="2" id="KW-0472">Membrane</keyword>
<dbReference type="EMBL" id="LAZR01010216">
    <property type="protein sequence ID" value="KKM68165.1"/>
    <property type="molecule type" value="Genomic_DNA"/>
</dbReference>